<accession>A0AAE1TKL4</accession>
<evidence type="ECO:0000313" key="2">
    <source>
        <dbReference type="EMBL" id="KAK4288767.1"/>
    </source>
</evidence>
<gene>
    <name evidence="2" type="ORF">Pmani_038225</name>
</gene>
<dbReference type="AlphaFoldDB" id="A0AAE1TKL4"/>
<evidence type="ECO:0000313" key="3">
    <source>
        <dbReference type="Proteomes" id="UP001292094"/>
    </source>
</evidence>
<name>A0AAE1TKL4_9EUCA</name>
<dbReference type="EMBL" id="JAWZYT010006144">
    <property type="protein sequence ID" value="KAK4288767.1"/>
    <property type="molecule type" value="Genomic_DNA"/>
</dbReference>
<proteinExistence type="predicted"/>
<comment type="caution">
    <text evidence="2">The sequence shown here is derived from an EMBL/GenBank/DDBJ whole genome shotgun (WGS) entry which is preliminary data.</text>
</comment>
<protein>
    <submittedName>
        <fullName evidence="2">Uncharacterized protein</fullName>
    </submittedName>
</protein>
<feature type="region of interest" description="Disordered" evidence="1">
    <location>
        <begin position="1"/>
        <end position="21"/>
    </location>
</feature>
<dbReference type="Proteomes" id="UP001292094">
    <property type="component" value="Unassembled WGS sequence"/>
</dbReference>
<keyword evidence="3" id="KW-1185">Reference proteome</keyword>
<organism evidence="2 3">
    <name type="scientific">Petrolisthes manimaculis</name>
    <dbReference type="NCBI Taxonomy" id="1843537"/>
    <lineage>
        <taxon>Eukaryota</taxon>
        <taxon>Metazoa</taxon>
        <taxon>Ecdysozoa</taxon>
        <taxon>Arthropoda</taxon>
        <taxon>Crustacea</taxon>
        <taxon>Multicrustacea</taxon>
        <taxon>Malacostraca</taxon>
        <taxon>Eumalacostraca</taxon>
        <taxon>Eucarida</taxon>
        <taxon>Decapoda</taxon>
        <taxon>Pleocyemata</taxon>
        <taxon>Anomura</taxon>
        <taxon>Galatheoidea</taxon>
        <taxon>Porcellanidae</taxon>
        <taxon>Petrolisthes</taxon>
    </lineage>
</organism>
<reference evidence="2" key="1">
    <citation type="submission" date="2023-11" db="EMBL/GenBank/DDBJ databases">
        <title>Genome assemblies of two species of porcelain crab, Petrolisthes cinctipes and Petrolisthes manimaculis (Anomura: Porcellanidae).</title>
        <authorList>
            <person name="Angst P."/>
        </authorList>
    </citation>
    <scope>NUCLEOTIDE SEQUENCE</scope>
    <source>
        <strain evidence="2">PB745_02</strain>
        <tissue evidence="2">Gill</tissue>
    </source>
</reference>
<evidence type="ECO:0000256" key="1">
    <source>
        <dbReference type="SAM" id="MobiDB-lite"/>
    </source>
</evidence>
<sequence length="82" mass="8208">MAVVGGGRNTNGGGRWGKVGGGSDGCCSGGVCEDGSGSGVVGVVREWERCWWWCCEDGRGSGVSGGGVVRMGEGQVLVVMVL</sequence>